<organism evidence="1 4">
    <name type="scientific">Lactobacillus selangorensis</name>
    <dbReference type="NCBI Taxonomy" id="81857"/>
    <lineage>
        <taxon>Bacteria</taxon>
        <taxon>Bacillati</taxon>
        <taxon>Bacillota</taxon>
        <taxon>Bacilli</taxon>
        <taxon>Lactobacillales</taxon>
        <taxon>Lactobacillaceae</taxon>
        <taxon>Lactobacillus</taxon>
    </lineage>
</organism>
<reference evidence="3 4" key="1">
    <citation type="journal article" date="2015" name="Genome Announc.">
        <title>Expanding the biotechnology potential of lactobacilli through comparative genomics of 213 strains and associated genera.</title>
        <authorList>
            <person name="Sun Z."/>
            <person name="Harris H.M."/>
            <person name="McCann A."/>
            <person name="Guo C."/>
            <person name="Argimon S."/>
            <person name="Zhang W."/>
            <person name="Yang X."/>
            <person name="Jeffery I.B."/>
            <person name="Cooney J.C."/>
            <person name="Kagawa T.F."/>
            <person name="Liu W."/>
            <person name="Song Y."/>
            <person name="Salvetti E."/>
            <person name="Wrobel A."/>
            <person name="Rasinkangas P."/>
            <person name="Parkhill J."/>
            <person name="Rea M.C."/>
            <person name="O'Sullivan O."/>
            <person name="Ritari J."/>
            <person name="Douillard F.P."/>
            <person name="Paul Ross R."/>
            <person name="Yang R."/>
            <person name="Briner A.E."/>
            <person name="Felis G.E."/>
            <person name="de Vos W.M."/>
            <person name="Barrangou R."/>
            <person name="Klaenhammer T.R."/>
            <person name="Caufield P.W."/>
            <person name="Cui Y."/>
            <person name="Zhang H."/>
            <person name="O'Toole P.W."/>
        </authorList>
    </citation>
    <scope>NUCLEOTIDE SEQUENCE [LARGE SCALE GENOMIC DNA]</scope>
    <source>
        <strain evidence="1 4">ATCC BAA-66</strain>
        <strain evidence="2 3">DSM 13344</strain>
    </source>
</reference>
<accession>A0A0R2FL60</accession>
<comment type="caution">
    <text evidence="1">The sequence shown here is derived from an EMBL/GenBank/DDBJ whole genome shotgun (WGS) entry which is preliminary data.</text>
</comment>
<gene>
    <name evidence="1" type="ORF">IV38_GL000162</name>
    <name evidence="2" type="ORF">IV40_GL000507</name>
</gene>
<keyword evidence="3" id="KW-1185">Reference proteome</keyword>
<dbReference type="Proteomes" id="UP000051751">
    <property type="component" value="Unassembled WGS sequence"/>
</dbReference>
<evidence type="ECO:0000313" key="1">
    <source>
        <dbReference type="EMBL" id="KRN29280.1"/>
    </source>
</evidence>
<dbReference type="AlphaFoldDB" id="A0A0R2FL60"/>
<dbReference type="EMBL" id="JQAZ01000001">
    <property type="protein sequence ID" value="KRN34191.1"/>
    <property type="molecule type" value="Genomic_DNA"/>
</dbReference>
<evidence type="ECO:0000313" key="2">
    <source>
        <dbReference type="EMBL" id="KRN34191.1"/>
    </source>
</evidence>
<sequence>MKMIPKQTVLKRVKQLFKRTDNCELKLLTFKKDRTVTLLKQGSTITIHEQGYQTRDFENLSPQEAHHLLKKLLAYEFPRSHNVYLSKKDPD</sequence>
<dbReference type="STRING" id="81857.IV38_GL000162"/>
<evidence type="ECO:0000313" key="4">
    <source>
        <dbReference type="Proteomes" id="UP000051751"/>
    </source>
</evidence>
<evidence type="ECO:0000313" key="3">
    <source>
        <dbReference type="Proteomes" id="UP000051645"/>
    </source>
</evidence>
<dbReference type="EMBL" id="JQAT01000001">
    <property type="protein sequence ID" value="KRN29280.1"/>
    <property type="molecule type" value="Genomic_DNA"/>
</dbReference>
<dbReference type="Proteomes" id="UP000051645">
    <property type="component" value="Unassembled WGS sequence"/>
</dbReference>
<protein>
    <submittedName>
        <fullName evidence="1">Uncharacterized protein</fullName>
    </submittedName>
</protein>
<proteinExistence type="predicted"/>
<name>A0A0R2FL60_9LACO</name>
<dbReference type="PATRIC" id="fig|81857.3.peg.167"/>